<feature type="signal peptide" evidence="1">
    <location>
        <begin position="1"/>
        <end position="23"/>
    </location>
</feature>
<dbReference type="RefSeq" id="WP_206721725.1">
    <property type="nucleotide sequence ID" value="NZ_CP071090.1"/>
</dbReference>
<evidence type="ECO:0000313" key="2">
    <source>
        <dbReference type="EMBL" id="QSQ20144.1"/>
    </source>
</evidence>
<keyword evidence="3" id="KW-1185">Reference proteome</keyword>
<gene>
    <name evidence="2" type="ORF">JY651_33410</name>
</gene>
<protein>
    <submittedName>
        <fullName evidence="2">Uncharacterized protein</fullName>
    </submittedName>
</protein>
<sequence length="78" mass="8570">MRRTLVAATAAFLLGGFVNHAYADRQPKMRDAVAHLERALTSLKNASADKGGHRVKAIELTEAALNEVREGIKFDNQH</sequence>
<proteinExistence type="predicted"/>
<dbReference type="Proteomes" id="UP000662747">
    <property type="component" value="Chromosome"/>
</dbReference>
<name>A0ABX7NMR6_9BACT</name>
<evidence type="ECO:0000313" key="3">
    <source>
        <dbReference type="Proteomes" id="UP000662747"/>
    </source>
</evidence>
<feature type="chain" id="PRO_5047467077" evidence="1">
    <location>
        <begin position="24"/>
        <end position="78"/>
    </location>
</feature>
<organism evidence="2 3">
    <name type="scientific">Pyxidicoccus parkwayensis</name>
    <dbReference type="NCBI Taxonomy" id="2813578"/>
    <lineage>
        <taxon>Bacteria</taxon>
        <taxon>Pseudomonadati</taxon>
        <taxon>Myxococcota</taxon>
        <taxon>Myxococcia</taxon>
        <taxon>Myxococcales</taxon>
        <taxon>Cystobacterineae</taxon>
        <taxon>Myxococcaceae</taxon>
        <taxon>Pyxidicoccus</taxon>
    </lineage>
</organism>
<accession>A0ABX7NMR6</accession>
<evidence type="ECO:0000256" key="1">
    <source>
        <dbReference type="SAM" id="SignalP"/>
    </source>
</evidence>
<reference evidence="2 3" key="1">
    <citation type="submission" date="2021-02" db="EMBL/GenBank/DDBJ databases">
        <title>De Novo genome assembly of isolated myxobacteria.</title>
        <authorList>
            <person name="Stevens D.C."/>
        </authorList>
    </citation>
    <scope>NUCLEOTIDE SEQUENCE [LARGE SCALE GENOMIC DNA]</scope>
    <source>
        <strain evidence="3">SCPEA02</strain>
    </source>
</reference>
<keyword evidence="1" id="KW-0732">Signal</keyword>
<dbReference type="EMBL" id="CP071090">
    <property type="protein sequence ID" value="QSQ20144.1"/>
    <property type="molecule type" value="Genomic_DNA"/>
</dbReference>